<dbReference type="Gene3D" id="2.60.120.200">
    <property type="match status" value="2"/>
</dbReference>
<keyword evidence="4" id="KW-0143">Chaperone</keyword>
<name>U6M857_EIMMA</name>
<comment type="subcellular location">
    <subcellularLocation>
        <location evidence="1">Endoplasmic reticulum</location>
    </subcellularLocation>
</comment>
<dbReference type="AlphaFoldDB" id="U6M857"/>
<evidence type="ECO:0000313" key="6">
    <source>
        <dbReference type="EMBL" id="CDJ58634.1"/>
    </source>
</evidence>
<sequence>MCAAVEVEPSGVSTGSVLHSGTSKWKHAYGNATKSAKLSSSGNNEIPKHGSESETFEERTDKDAEEGMDPEERNALLRWQRRQEFARWIAAERLAKADADEDPPPDPAEERLLDRLSAAVVEEEPPIDFGHDLHLSVEEREYMDSRVKEELAKIPRVSQASPSLEGLLFAEMFDKPDVFSSWVISRSYTHQGGRRTYLGLEAMQIRCPLALASSNQTTSGNPRGSWADGGIPLSTVLPTTVRLSSEKPLVLQYEVQQHHPDFGCGGGYLTFFAADAQTQCHFDESTPYALRFGADHQKSRLLTLIIKPEGAFTILLDGRVVRKTLPTDFPTFNAVGLAFMAMDSGTLIDNIVISYDLAAAQLFSRSTFWQRARVEHMVAETALRTRSAVRQEIRSKRHEFKLLNTVALSKGDSYSSTDSSIQIERILQDTGNSSTSAGCSAFVTFYWGLECYGDAEQPLHFSRRQ</sequence>
<dbReference type="GO" id="GO:0005509">
    <property type="term" value="F:calcium ion binding"/>
    <property type="evidence" value="ECO:0007669"/>
    <property type="project" value="InterPro"/>
</dbReference>
<dbReference type="Proteomes" id="UP000030763">
    <property type="component" value="Unassembled WGS sequence"/>
</dbReference>
<keyword evidence="3 4" id="KW-0256">Endoplasmic reticulum</keyword>
<evidence type="ECO:0000256" key="4">
    <source>
        <dbReference type="RuleBase" id="RU362126"/>
    </source>
</evidence>
<dbReference type="SUPFAM" id="SSF49899">
    <property type="entry name" value="Concanavalin A-like lectins/glucanases"/>
    <property type="match status" value="1"/>
</dbReference>
<evidence type="ECO:0000256" key="2">
    <source>
        <dbReference type="ARBA" id="ARBA00010983"/>
    </source>
</evidence>
<dbReference type="GO" id="GO:0051082">
    <property type="term" value="F:unfolded protein binding"/>
    <property type="evidence" value="ECO:0007669"/>
    <property type="project" value="InterPro"/>
</dbReference>
<feature type="compositionally biased region" description="Basic and acidic residues" evidence="5">
    <location>
        <begin position="46"/>
        <end position="62"/>
    </location>
</feature>
<feature type="compositionally biased region" description="Polar residues" evidence="5">
    <location>
        <begin position="11"/>
        <end position="23"/>
    </location>
</feature>
<dbReference type="GeneID" id="25334267"/>
<evidence type="ECO:0000256" key="1">
    <source>
        <dbReference type="ARBA" id="ARBA00004240"/>
    </source>
</evidence>
<protein>
    <submittedName>
        <fullName evidence="6">Calnexin, putative</fullName>
    </submittedName>
</protein>
<dbReference type="OrthoDB" id="5795902at2759"/>
<dbReference type="VEuPathDB" id="ToxoDB:EMWEY_00002810"/>
<accession>U6M857</accession>
<keyword evidence="7" id="KW-1185">Reference proteome</keyword>
<evidence type="ECO:0000313" key="7">
    <source>
        <dbReference type="Proteomes" id="UP000030763"/>
    </source>
</evidence>
<comment type="similarity">
    <text evidence="2 4">Belongs to the calreticulin family.</text>
</comment>
<dbReference type="RefSeq" id="XP_013335282.1">
    <property type="nucleotide sequence ID" value="XM_013479828.1"/>
</dbReference>
<feature type="region of interest" description="Disordered" evidence="5">
    <location>
        <begin position="1"/>
        <end position="72"/>
    </location>
</feature>
<dbReference type="PANTHER" id="PTHR11073">
    <property type="entry name" value="CALRETICULIN AND CALNEXIN"/>
    <property type="match status" value="1"/>
</dbReference>
<reference evidence="6" key="1">
    <citation type="submission" date="2013-10" db="EMBL/GenBank/DDBJ databases">
        <title>Genomic analysis of the causative agents of coccidiosis in chickens.</title>
        <authorList>
            <person name="Reid A.J."/>
            <person name="Blake D."/>
            <person name="Billington K."/>
            <person name="Browne H."/>
            <person name="Dunn M."/>
            <person name="Hung S."/>
            <person name="Kawahara F."/>
            <person name="Miranda-Saavedra D."/>
            <person name="Mourier T."/>
            <person name="Nagra H."/>
            <person name="Otto T.D."/>
            <person name="Rawlings N."/>
            <person name="Sanchez A."/>
            <person name="Sanders M."/>
            <person name="Subramaniam C."/>
            <person name="Tay Y."/>
            <person name="Dear P."/>
            <person name="Doerig C."/>
            <person name="Gruber A."/>
            <person name="Parkinson J."/>
            <person name="Shirley M."/>
            <person name="Wan K.L."/>
            <person name="Berriman M."/>
            <person name="Tomley F."/>
            <person name="Pain A."/>
        </authorList>
    </citation>
    <scope>NUCLEOTIDE SEQUENCE [LARGE SCALE GENOMIC DNA]</scope>
    <source>
        <strain evidence="6">Weybridge</strain>
    </source>
</reference>
<dbReference type="GO" id="GO:0036503">
    <property type="term" value="P:ERAD pathway"/>
    <property type="evidence" value="ECO:0007669"/>
    <property type="project" value="TreeGrafter"/>
</dbReference>
<dbReference type="InterPro" id="IPR013320">
    <property type="entry name" value="ConA-like_dom_sf"/>
</dbReference>
<proteinExistence type="inferred from homology"/>
<evidence type="ECO:0000256" key="5">
    <source>
        <dbReference type="SAM" id="MobiDB-lite"/>
    </source>
</evidence>
<reference evidence="6" key="2">
    <citation type="submission" date="2013-10" db="EMBL/GenBank/DDBJ databases">
        <authorList>
            <person name="Aslett M."/>
        </authorList>
    </citation>
    <scope>NUCLEOTIDE SEQUENCE [LARGE SCALE GENOMIC DNA]</scope>
    <source>
        <strain evidence="6">Weybridge</strain>
    </source>
</reference>
<dbReference type="GO" id="GO:0005789">
    <property type="term" value="C:endoplasmic reticulum membrane"/>
    <property type="evidence" value="ECO:0007669"/>
    <property type="project" value="TreeGrafter"/>
</dbReference>
<dbReference type="Pfam" id="PF00262">
    <property type="entry name" value="Calreticulin"/>
    <property type="match status" value="1"/>
</dbReference>
<evidence type="ECO:0000256" key="3">
    <source>
        <dbReference type="ARBA" id="ARBA00022824"/>
    </source>
</evidence>
<gene>
    <name evidence="6" type="ORF">EMWEY_00002810</name>
</gene>
<dbReference type="GO" id="GO:0006457">
    <property type="term" value="P:protein folding"/>
    <property type="evidence" value="ECO:0007669"/>
    <property type="project" value="InterPro"/>
</dbReference>
<dbReference type="EMBL" id="HG719760">
    <property type="protein sequence ID" value="CDJ58634.1"/>
    <property type="molecule type" value="Genomic_DNA"/>
</dbReference>
<dbReference type="InterPro" id="IPR001580">
    <property type="entry name" value="Calret/calnex"/>
</dbReference>
<feature type="compositionally biased region" description="Polar residues" evidence="5">
    <location>
        <begin position="32"/>
        <end position="44"/>
    </location>
</feature>
<organism evidence="6 7">
    <name type="scientific">Eimeria maxima</name>
    <name type="common">Coccidian parasite</name>
    <dbReference type="NCBI Taxonomy" id="5804"/>
    <lineage>
        <taxon>Eukaryota</taxon>
        <taxon>Sar</taxon>
        <taxon>Alveolata</taxon>
        <taxon>Apicomplexa</taxon>
        <taxon>Conoidasida</taxon>
        <taxon>Coccidia</taxon>
        <taxon>Eucoccidiorida</taxon>
        <taxon>Eimeriorina</taxon>
        <taxon>Eimeriidae</taxon>
        <taxon>Eimeria</taxon>
    </lineage>
</organism>